<dbReference type="InParanoid" id="F4P5L3"/>
<dbReference type="EMBL" id="GL882886">
    <property type="protein sequence ID" value="EGF79439.1"/>
    <property type="molecule type" value="Genomic_DNA"/>
</dbReference>
<dbReference type="HOGENOM" id="CLU_705935_0_0_1"/>
<sequence length="391" mass="43611">MSSASLRKLYTVGDAITSFKTAVAPDVDGSSINLHFEPSRESISSDCLLAAIQLENSFENPLYIKSTPPVSSIKSKDSEAVKYGKRKGEMFLDRESAIDFNLQPTTTMTTPHKLVKLEGVSYFMENVGPEITLCTVGNQVTEVKGPYLMGYDWRDYKALVSQLKMPGLNQKAFKVTVGTKVEKRTSVGVSYDDFGEIVYKDDEFIVGSVTARIRKEWYNNKTEKEFTIEILRHVENITVVMSDHLVAWIRRVATLNDTALEEELNLINKNSLNAFARAISRTRRPELDSHIHRSGAYEAHPHADTINLLFSVGEAALSAINSDTPVSPVPYAVSPHMDISARIKVLTRRTVIYKSELPTNNRTNGLTDQCQSTCKLGNSLDKTFSLLKVAF</sequence>
<dbReference type="OrthoDB" id="10508372at2759"/>
<evidence type="ECO:0000313" key="2">
    <source>
        <dbReference type="Proteomes" id="UP000007241"/>
    </source>
</evidence>
<protein>
    <submittedName>
        <fullName evidence="1">Uncharacterized protein</fullName>
    </submittedName>
</protein>
<evidence type="ECO:0000313" key="1">
    <source>
        <dbReference type="EMBL" id="EGF79439.1"/>
    </source>
</evidence>
<organism evidence="1 2">
    <name type="scientific">Batrachochytrium dendrobatidis (strain JAM81 / FGSC 10211)</name>
    <name type="common">Frog chytrid fungus</name>
    <dbReference type="NCBI Taxonomy" id="684364"/>
    <lineage>
        <taxon>Eukaryota</taxon>
        <taxon>Fungi</taxon>
        <taxon>Fungi incertae sedis</taxon>
        <taxon>Chytridiomycota</taxon>
        <taxon>Chytridiomycota incertae sedis</taxon>
        <taxon>Chytridiomycetes</taxon>
        <taxon>Rhizophydiales</taxon>
        <taxon>Rhizophydiales incertae sedis</taxon>
        <taxon>Batrachochytrium</taxon>
    </lineage>
</organism>
<dbReference type="GeneID" id="18238880"/>
<reference evidence="1 2" key="1">
    <citation type="submission" date="2009-12" db="EMBL/GenBank/DDBJ databases">
        <title>The draft genome of Batrachochytrium dendrobatidis.</title>
        <authorList>
            <consortium name="US DOE Joint Genome Institute (JGI-PGF)"/>
            <person name="Kuo A."/>
            <person name="Salamov A."/>
            <person name="Schmutz J."/>
            <person name="Lucas S."/>
            <person name="Pitluck S."/>
            <person name="Rosenblum E."/>
            <person name="Stajich J."/>
            <person name="Eisen M."/>
            <person name="Grigoriev I.V."/>
        </authorList>
    </citation>
    <scope>NUCLEOTIDE SEQUENCE [LARGE SCALE GENOMIC DNA]</scope>
    <source>
        <strain evidence="2">JAM81 / FGSC 10211</strain>
    </source>
</reference>
<proteinExistence type="predicted"/>
<dbReference type="AlphaFoldDB" id="F4P5L3"/>
<keyword evidence="2" id="KW-1185">Reference proteome</keyword>
<accession>F4P5L3</accession>
<dbReference type="RefSeq" id="XP_006679881.1">
    <property type="nucleotide sequence ID" value="XM_006679818.1"/>
</dbReference>
<dbReference type="Proteomes" id="UP000007241">
    <property type="component" value="Unassembled WGS sequence"/>
</dbReference>
<gene>
    <name evidence="1" type="ORF">BATDEDRAFT_25782</name>
</gene>
<name>F4P5L3_BATDJ</name>